<dbReference type="SUPFAM" id="SSF117856">
    <property type="entry name" value="AF0104/ALDC/Ptd012-like"/>
    <property type="match status" value="1"/>
</dbReference>
<dbReference type="GO" id="GO:0003700">
    <property type="term" value="F:DNA-binding transcription factor activity"/>
    <property type="evidence" value="ECO:0007669"/>
    <property type="project" value="TreeGrafter"/>
</dbReference>
<dbReference type="GO" id="GO:0005634">
    <property type="term" value="C:nucleus"/>
    <property type="evidence" value="ECO:0007669"/>
    <property type="project" value="TreeGrafter"/>
</dbReference>
<feature type="compositionally biased region" description="Polar residues" evidence="4">
    <location>
        <begin position="29"/>
        <end position="38"/>
    </location>
</feature>
<protein>
    <submittedName>
        <fullName evidence="5">Uncharacterized protein</fullName>
    </submittedName>
</protein>
<reference evidence="5" key="2">
    <citation type="submission" date="2022-03" db="EMBL/GenBank/DDBJ databases">
        <title>Draft title - Genomic analysis of global carrot germplasm unveils the trajectory of domestication and the origin of high carotenoid orange carrot.</title>
        <authorList>
            <person name="Iorizzo M."/>
            <person name="Ellison S."/>
            <person name="Senalik D."/>
            <person name="Macko-Podgorni A."/>
            <person name="Grzebelus D."/>
            <person name="Bostan H."/>
            <person name="Rolling W."/>
            <person name="Curaba J."/>
            <person name="Simon P."/>
        </authorList>
    </citation>
    <scope>NUCLEOTIDE SEQUENCE</scope>
    <source>
        <tissue evidence="5">Leaf</tissue>
    </source>
</reference>
<dbReference type="PROSITE" id="PS51742">
    <property type="entry name" value="PPC"/>
    <property type="match status" value="1"/>
</dbReference>
<dbReference type="KEGG" id="dcr:108226375"/>
<evidence type="ECO:0000256" key="2">
    <source>
        <dbReference type="ARBA" id="ARBA00023125"/>
    </source>
</evidence>
<keyword evidence="3" id="KW-0804">Transcription</keyword>
<name>A0A161YHX2_DAUCS</name>
<sequence length="163" mass="17000">MASAAGGSNSPPPSGSKPRGRPPGAKNKAPQNMPLQNTAPQVTSRVLEIPPGMDVVAWVNQFAQANNVSVNVLTGSGMISRVAYGHPSSPNPIIVSEPLNLVYIAGLVNPAEPGFLSFTATMSRFNGSVIGVRPFQLVAMHSVVLTTLVSQNMQVITTDSPIL</sequence>
<evidence type="ECO:0000256" key="4">
    <source>
        <dbReference type="SAM" id="MobiDB-lite"/>
    </source>
</evidence>
<evidence type="ECO:0000313" key="6">
    <source>
        <dbReference type="Proteomes" id="UP000077755"/>
    </source>
</evidence>
<evidence type="ECO:0000256" key="3">
    <source>
        <dbReference type="ARBA" id="ARBA00023163"/>
    </source>
</evidence>
<evidence type="ECO:0000256" key="1">
    <source>
        <dbReference type="ARBA" id="ARBA00023015"/>
    </source>
</evidence>
<dbReference type="InterPro" id="IPR005175">
    <property type="entry name" value="PPC_dom"/>
</dbReference>
<dbReference type="Pfam" id="PF03479">
    <property type="entry name" value="PCC"/>
    <property type="match status" value="1"/>
</dbReference>
<proteinExistence type="predicted"/>
<organism evidence="5 6">
    <name type="scientific">Daucus carota subsp. sativus</name>
    <name type="common">Carrot</name>
    <dbReference type="NCBI Taxonomy" id="79200"/>
    <lineage>
        <taxon>Eukaryota</taxon>
        <taxon>Viridiplantae</taxon>
        <taxon>Streptophyta</taxon>
        <taxon>Embryophyta</taxon>
        <taxon>Tracheophyta</taxon>
        <taxon>Spermatophyta</taxon>
        <taxon>Magnoliopsida</taxon>
        <taxon>eudicotyledons</taxon>
        <taxon>Gunneridae</taxon>
        <taxon>Pentapetalae</taxon>
        <taxon>asterids</taxon>
        <taxon>campanulids</taxon>
        <taxon>Apiales</taxon>
        <taxon>Apiaceae</taxon>
        <taxon>Apioideae</taxon>
        <taxon>Scandiceae</taxon>
        <taxon>Daucinae</taxon>
        <taxon>Daucus</taxon>
        <taxon>Daucus sect. Daucus</taxon>
    </lineage>
</organism>
<dbReference type="InterPro" id="IPR014476">
    <property type="entry name" value="AHL15-29"/>
</dbReference>
<dbReference type="EMBL" id="CP093348">
    <property type="protein sequence ID" value="WOH07207.1"/>
    <property type="molecule type" value="Genomic_DNA"/>
</dbReference>
<dbReference type="Gramene" id="KZM92769">
    <property type="protein sequence ID" value="KZM92769"/>
    <property type="gene ID" value="DCAR_019866"/>
</dbReference>
<dbReference type="PANTHER" id="PTHR31100:SF14">
    <property type="entry name" value="AT-HOOK MOTIF NUCLEAR-LOCALIZED PROTEIN 15"/>
    <property type="match status" value="1"/>
</dbReference>
<keyword evidence="6" id="KW-1185">Reference proteome</keyword>
<dbReference type="PANTHER" id="PTHR31100">
    <property type="entry name" value="AT-HOOK MOTIF NUCLEAR-LOCALIZED PROTEIN 15"/>
    <property type="match status" value="1"/>
</dbReference>
<dbReference type="GO" id="GO:0003680">
    <property type="term" value="F:minor groove of adenine-thymine-rich DNA binding"/>
    <property type="evidence" value="ECO:0007669"/>
    <property type="project" value="InterPro"/>
</dbReference>
<keyword evidence="2" id="KW-0238">DNA-binding</keyword>
<dbReference type="Proteomes" id="UP000077755">
    <property type="component" value="Chromosome 6"/>
</dbReference>
<gene>
    <name evidence="5" type="ORF">DCAR_0626636</name>
</gene>
<evidence type="ECO:0000313" key="5">
    <source>
        <dbReference type="EMBL" id="WOH07207.1"/>
    </source>
</evidence>
<dbReference type="AlphaFoldDB" id="A0A161YHX2"/>
<dbReference type="CDD" id="cd11378">
    <property type="entry name" value="DUF296"/>
    <property type="match status" value="1"/>
</dbReference>
<reference evidence="5" key="1">
    <citation type="journal article" date="2016" name="Nat. Genet.">
        <title>A high-quality carrot genome assembly provides new insights into carotenoid accumulation and asterid genome evolution.</title>
        <authorList>
            <person name="Iorizzo M."/>
            <person name="Ellison S."/>
            <person name="Senalik D."/>
            <person name="Zeng P."/>
            <person name="Satapoomin P."/>
            <person name="Huang J."/>
            <person name="Bowman M."/>
            <person name="Iovene M."/>
            <person name="Sanseverino W."/>
            <person name="Cavagnaro P."/>
            <person name="Yildiz M."/>
            <person name="Macko-Podgorni A."/>
            <person name="Moranska E."/>
            <person name="Grzebelus E."/>
            <person name="Grzebelus D."/>
            <person name="Ashrafi H."/>
            <person name="Zheng Z."/>
            <person name="Cheng S."/>
            <person name="Spooner D."/>
            <person name="Van Deynze A."/>
            <person name="Simon P."/>
        </authorList>
    </citation>
    <scope>NUCLEOTIDE SEQUENCE</scope>
    <source>
        <tissue evidence="5">Leaf</tissue>
    </source>
</reference>
<feature type="region of interest" description="Disordered" evidence="4">
    <location>
        <begin position="1"/>
        <end position="38"/>
    </location>
</feature>
<accession>A0A161YHX2</accession>
<keyword evidence="1" id="KW-0805">Transcription regulation</keyword>
<dbReference type="Gene3D" id="3.30.1330.80">
    <property type="entry name" value="Hypothetical protein, similar to alpha- acetolactate decarboxylase, domain 2"/>
    <property type="match status" value="1"/>
</dbReference>